<sequence length="206" mass="23348">MSHPARRFNPACRYELLWKGLASRHSIVQCSVTKAPNQQFSFPGLTTRPRVFKSRAPHETIGQVQQRRRRHPEGVRHRAIMPTLITTAIGIASARRDQHHAEAIERLWWCALREIIQGPVLRSVSTWALAVAESRRQSTALNFAHLHVISLLCVVAQAAMYRSALLRQPFREGPVLYHPNLNISAILNNTQAHTLQFTKTSKASKT</sequence>
<proteinExistence type="predicted"/>
<reference evidence="1" key="1">
    <citation type="journal article" date="2023" name="Mol. Phylogenet. Evol.">
        <title>Genome-scale phylogeny and comparative genomics of the fungal order Sordariales.</title>
        <authorList>
            <person name="Hensen N."/>
            <person name="Bonometti L."/>
            <person name="Westerberg I."/>
            <person name="Brannstrom I.O."/>
            <person name="Guillou S."/>
            <person name="Cros-Aarteil S."/>
            <person name="Calhoun S."/>
            <person name="Haridas S."/>
            <person name="Kuo A."/>
            <person name="Mondo S."/>
            <person name="Pangilinan J."/>
            <person name="Riley R."/>
            <person name="LaButti K."/>
            <person name="Andreopoulos B."/>
            <person name="Lipzen A."/>
            <person name="Chen C."/>
            <person name="Yan M."/>
            <person name="Daum C."/>
            <person name="Ng V."/>
            <person name="Clum A."/>
            <person name="Steindorff A."/>
            <person name="Ohm R.A."/>
            <person name="Martin F."/>
            <person name="Silar P."/>
            <person name="Natvig D.O."/>
            <person name="Lalanne C."/>
            <person name="Gautier V."/>
            <person name="Ament-Velasquez S.L."/>
            <person name="Kruys A."/>
            <person name="Hutchinson M.I."/>
            <person name="Powell A.J."/>
            <person name="Barry K."/>
            <person name="Miller A.N."/>
            <person name="Grigoriev I.V."/>
            <person name="Debuchy R."/>
            <person name="Gladieux P."/>
            <person name="Hiltunen Thoren M."/>
            <person name="Johannesson H."/>
        </authorList>
    </citation>
    <scope>NUCLEOTIDE SEQUENCE</scope>
    <source>
        <strain evidence="1">CBS 333.67</strain>
    </source>
</reference>
<name>A0AAJ0GRC5_9PEZI</name>
<organism evidence="1 2">
    <name type="scientific">Chaetomium strumarium</name>
    <dbReference type="NCBI Taxonomy" id="1170767"/>
    <lineage>
        <taxon>Eukaryota</taxon>
        <taxon>Fungi</taxon>
        <taxon>Dikarya</taxon>
        <taxon>Ascomycota</taxon>
        <taxon>Pezizomycotina</taxon>
        <taxon>Sordariomycetes</taxon>
        <taxon>Sordariomycetidae</taxon>
        <taxon>Sordariales</taxon>
        <taxon>Chaetomiaceae</taxon>
        <taxon>Chaetomium</taxon>
    </lineage>
</organism>
<evidence type="ECO:0000313" key="1">
    <source>
        <dbReference type="EMBL" id="KAK3304733.1"/>
    </source>
</evidence>
<dbReference type="RefSeq" id="XP_062720513.1">
    <property type="nucleotide sequence ID" value="XM_062868008.1"/>
</dbReference>
<dbReference type="GeneID" id="87886837"/>
<gene>
    <name evidence="1" type="ORF">B0T15DRAFT_512850</name>
</gene>
<accession>A0AAJ0GRC5</accession>
<dbReference type="EMBL" id="JAUDZG010000005">
    <property type="protein sequence ID" value="KAK3304733.1"/>
    <property type="molecule type" value="Genomic_DNA"/>
</dbReference>
<keyword evidence="2" id="KW-1185">Reference proteome</keyword>
<comment type="caution">
    <text evidence="1">The sequence shown here is derived from an EMBL/GenBank/DDBJ whole genome shotgun (WGS) entry which is preliminary data.</text>
</comment>
<dbReference type="Proteomes" id="UP001273166">
    <property type="component" value="Unassembled WGS sequence"/>
</dbReference>
<reference evidence="1" key="2">
    <citation type="submission" date="2023-06" db="EMBL/GenBank/DDBJ databases">
        <authorList>
            <consortium name="Lawrence Berkeley National Laboratory"/>
            <person name="Mondo S.J."/>
            <person name="Hensen N."/>
            <person name="Bonometti L."/>
            <person name="Westerberg I."/>
            <person name="Brannstrom I.O."/>
            <person name="Guillou S."/>
            <person name="Cros-Aarteil S."/>
            <person name="Calhoun S."/>
            <person name="Haridas S."/>
            <person name="Kuo A."/>
            <person name="Pangilinan J."/>
            <person name="Riley R."/>
            <person name="Labutti K."/>
            <person name="Andreopoulos B."/>
            <person name="Lipzen A."/>
            <person name="Chen C."/>
            <person name="Yanf M."/>
            <person name="Daum C."/>
            <person name="Ng V."/>
            <person name="Clum A."/>
            <person name="Steindorff A."/>
            <person name="Ohm R."/>
            <person name="Martin F."/>
            <person name="Silar P."/>
            <person name="Natvig D."/>
            <person name="Lalanne C."/>
            <person name="Gautier V."/>
            <person name="Ament-Velasquez S.L."/>
            <person name="Kruys A."/>
            <person name="Hutchinson M.I."/>
            <person name="Powell A.J."/>
            <person name="Barry K."/>
            <person name="Miller A.N."/>
            <person name="Grigoriev I.V."/>
            <person name="Debuchy R."/>
            <person name="Gladieux P."/>
            <person name="Thoren M.H."/>
            <person name="Johannesson H."/>
        </authorList>
    </citation>
    <scope>NUCLEOTIDE SEQUENCE</scope>
    <source>
        <strain evidence="1">CBS 333.67</strain>
    </source>
</reference>
<dbReference type="AlphaFoldDB" id="A0AAJ0GRC5"/>
<protein>
    <submittedName>
        <fullName evidence="1">Uncharacterized protein</fullName>
    </submittedName>
</protein>
<evidence type="ECO:0000313" key="2">
    <source>
        <dbReference type="Proteomes" id="UP001273166"/>
    </source>
</evidence>